<dbReference type="GO" id="GO:0016787">
    <property type="term" value="F:hydrolase activity"/>
    <property type="evidence" value="ECO:0007669"/>
    <property type="project" value="UniProtKB-KW"/>
</dbReference>
<feature type="domain" description="Beta-lactamase-related" evidence="3">
    <location>
        <begin position="324"/>
        <end position="398"/>
    </location>
</feature>
<reference evidence="4 5" key="1">
    <citation type="journal article" date="2015" name="J. Biotechnol.">
        <title>Complete genome sequence of Paenibacillus beijingensis 7188(T) (=DSM 24997(T)), a novel rhizobacterium from jujube garden soil.</title>
        <authorList>
            <person name="Kwak Y."/>
            <person name="Shin J.H."/>
        </authorList>
    </citation>
    <scope>NUCLEOTIDE SEQUENCE [LARGE SCALE GENOMIC DNA]</scope>
    <source>
        <strain evidence="4 5">DSM 24997</strain>
    </source>
</reference>
<name>A0A0D5NQZ0_9BACL</name>
<feature type="region of interest" description="Disordered" evidence="2">
    <location>
        <begin position="248"/>
        <end position="294"/>
    </location>
</feature>
<protein>
    <recommendedName>
        <fullName evidence="3">Beta-lactamase-related domain-containing protein</fullName>
    </recommendedName>
</protein>
<gene>
    <name evidence="4" type="ORF">VN24_13990</name>
</gene>
<evidence type="ECO:0000256" key="1">
    <source>
        <dbReference type="ARBA" id="ARBA00022801"/>
    </source>
</evidence>
<dbReference type="PANTHER" id="PTHR43283">
    <property type="entry name" value="BETA-LACTAMASE-RELATED"/>
    <property type="match status" value="1"/>
</dbReference>
<dbReference type="EMBL" id="CP011058">
    <property type="protein sequence ID" value="AJY77724.1"/>
    <property type="molecule type" value="Genomic_DNA"/>
</dbReference>
<dbReference type="AlphaFoldDB" id="A0A0D5NQZ0"/>
<keyword evidence="1" id="KW-0378">Hydrolase</keyword>
<evidence type="ECO:0000313" key="4">
    <source>
        <dbReference type="EMBL" id="AJY77724.1"/>
    </source>
</evidence>
<reference evidence="5" key="2">
    <citation type="submission" date="2015-03" db="EMBL/GenBank/DDBJ databases">
        <title>Genome sequence of Paenibacillus beijingensis strain DSM 24997T.</title>
        <authorList>
            <person name="Kwak Y."/>
            <person name="Shin J.-H."/>
        </authorList>
    </citation>
    <scope>NUCLEOTIDE SEQUENCE [LARGE SCALE GENOMIC DNA]</scope>
    <source>
        <strain evidence="5">DSM 24997</strain>
    </source>
</reference>
<sequence>MYRMWEPIREAVAGGLIPGASAAVLWRGSRLRYAAGLAVDTPDLTVPVQLDTIYDCASLTKVAVTLPLILMLAGEGKLGLDDPVAVYFPEFDTADKREMTIRQLLAHTSGFQASADFHTKPWTIRGIVSHLASQPLVYKPGAGCIYSDMGYILLGELAAKITGMPLDAAARQLLFEPLGMGESGYSPPEALRERIAATEYSAEIGGWWRGIVHDENARAMGGVSGHAGLFSTASDLLRYAALWLDGTERQGRMPDPPETLPAGLQGRMPDPPETLPAGLQGRMPDPPETLPAGLQEHLPDQAEALPAGRPVQLLPGRMIDEALQTQTPPLPEVNRGLGWVLKGDRADITGTLSTPRSFGHTGFTGTSLMIDPGRELAVVLLTGRVHYGRDRNIGKLRRDLHDAVTEALMTEEARQLLRN</sequence>
<dbReference type="Proteomes" id="UP000032633">
    <property type="component" value="Chromosome"/>
</dbReference>
<accession>A0A0D5NQZ0</accession>
<dbReference type="InterPro" id="IPR001466">
    <property type="entry name" value="Beta-lactam-related"/>
</dbReference>
<dbReference type="Gene3D" id="3.40.710.10">
    <property type="entry name" value="DD-peptidase/beta-lactamase superfamily"/>
    <property type="match status" value="1"/>
</dbReference>
<dbReference type="InterPro" id="IPR050789">
    <property type="entry name" value="Diverse_Enzym_Activities"/>
</dbReference>
<dbReference type="SUPFAM" id="SSF56601">
    <property type="entry name" value="beta-lactamase/transpeptidase-like"/>
    <property type="match status" value="1"/>
</dbReference>
<dbReference type="STRING" id="1126833.VN24_13990"/>
<dbReference type="PANTHER" id="PTHR43283:SF11">
    <property type="entry name" value="BETA-LACTAMASE-RELATED DOMAIN-CONTAINING PROTEIN"/>
    <property type="match status" value="1"/>
</dbReference>
<keyword evidence="5" id="KW-1185">Reference proteome</keyword>
<dbReference type="InterPro" id="IPR012338">
    <property type="entry name" value="Beta-lactam/transpept-like"/>
</dbReference>
<dbReference type="HOGENOM" id="CLU_020027_1_1_9"/>
<proteinExistence type="predicted"/>
<evidence type="ECO:0000313" key="5">
    <source>
        <dbReference type="Proteomes" id="UP000032633"/>
    </source>
</evidence>
<evidence type="ECO:0000259" key="3">
    <source>
        <dbReference type="Pfam" id="PF00144"/>
    </source>
</evidence>
<organism evidence="4 5">
    <name type="scientific">Paenibacillus beijingensis</name>
    <dbReference type="NCBI Taxonomy" id="1126833"/>
    <lineage>
        <taxon>Bacteria</taxon>
        <taxon>Bacillati</taxon>
        <taxon>Bacillota</taxon>
        <taxon>Bacilli</taxon>
        <taxon>Bacillales</taxon>
        <taxon>Paenibacillaceae</taxon>
        <taxon>Paenibacillus</taxon>
    </lineage>
</organism>
<evidence type="ECO:0000256" key="2">
    <source>
        <dbReference type="SAM" id="MobiDB-lite"/>
    </source>
</evidence>
<dbReference type="PATRIC" id="fig|1126833.4.peg.3050"/>
<feature type="domain" description="Beta-lactamase-related" evidence="3">
    <location>
        <begin position="8"/>
        <end position="247"/>
    </location>
</feature>
<dbReference type="KEGG" id="pbj:VN24_13990"/>
<dbReference type="Pfam" id="PF00144">
    <property type="entry name" value="Beta-lactamase"/>
    <property type="match status" value="2"/>
</dbReference>